<keyword evidence="6" id="KW-1185">Reference proteome</keyword>
<dbReference type="InterPro" id="IPR008920">
    <property type="entry name" value="TF_FadR/GntR_C"/>
</dbReference>
<name>A0ABT1A3V1_9PSEU</name>
<protein>
    <submittedName>
        <fullName evidence="5">FadR family transcriptional regulator</fullName>
    </submittedName>
</protein>
<dbReference type="SMART" id="SM00895">
    <property type="entry name" value="FCD"/>
    <property type="match status" value="1"/>
</dbReference>
<gene>
    <name evidence="5" type="ORF">KDL28_21745</name>
</gene>
<sequence length="243" mass="27030">MTTPDTSKWTLSADSRRPRPEVIEDRIRQLIDSGELPAGELLPNEHELARRFGVGRTSVRAALQRLQLGGLVDVERGRGWLVVARSPTEAEDSPTDEERDRRFELAQLAEVRLALETTATGLAAHNATREELGRIIDADEAHRRARDADEMLETDERFHALIVDAAHNRILRDMYAMLIPELREFRRGCFADGTAGKQSSDGHGLVVQFLKNRDEAGARTAMASHVLTFASRLGGVVRVGLAY</sequence>
<evidence type="ECO:0000259" key="4">
    <source>
        <dbReference type="PROSITE" id="PS50949"/>
    </source>
</evidence>
<dbReference type="SUPFAM" id="SSF48008">
    <property type="entry name" value="GntR ligand-binding domain-like"/>
    <property type="match status" value="1"/>
</dbReference>
<evidence type="ECO:0000313" key="6">
    <source>
        <dbReference type="Proteomes" id="UP001165283"/>
    </source>
</evidence>
<dbReference type="PRINTS" id="PR00035">
    <property type="entry name" value="HTHGNTR"/>
</dbReference>
<dbReference type="Pfam" id="PF00392">
    <property type="entry name" value="GntR"/>
    <property type="match status" value="1"/>
</dbReference>
<dbReference type="Proteomes" id="UP001165283">
    <property type="component" value="Unassembled WGS sequence"/>
</dbReference>
<evidence type="ECO:0000256" key="1">
    <source>
        <dbReference type="ARBA" id="ARBA00023015"/>
    </source>
</evidence>
<evidence type="ECO:0000313" key="5">
    <source>
        <dbReference type="EMBL" id="MCO1657688.1"/>
    </source>
</evidence>
<dbReference type="SMART" id="SM00345">
    <property type="entry name" value="HTH_GNTR"/>
    <property type="match status" value="1"/>
</dbReference>
<dbReference type="PANTHER" id="PTHR43537:SF5">
    <property type="entry name" value="UXU OPERON TRANSCRIPTIONAL REGULATOR"/>
    <property type="match status" value="1"/>
</dbReference>
<dbReference type="RefSeq" id="WP_252441339.1">
    <property type="nucleotide sequence ID" value="NZ_JAGSOV010000045.1"/>
</dbReference>
<dbReference type="Pfam" id="PF07729">
    <property type="entry name" value="FCD"/>
    <property type="match status" value="1"/>
</dbReference>
<dbReference type="EMBL" id="JAGSOV010000045">
    <property type="protein sequence ID" value="MCO1657688.1"/>
    <property type="molecule type" value="Genomic_DNA"/>
</dbReference>
<keyword evidence="1" id="KW-0805">Transcription regulation</keyword>
<evidence type="ECO:0000256" key="3">
    <source>
        <dbReference type="ARBA" id="ARBA00023163"/>
    </source>
</evidence>
<organism evidence="5 6">
    <name type="scientific">Pseudonocardia humida</name>
    <dbReference type="NCBI Taxonomy" id="2800819"/>
    <lineage>
        <taxon>Bacteria</taxon>
        <taxon>Bacillati</taxon>
        <taxon>Actinomycetota</taxon>
        <taxon>Actinomycetes</taxon>
        <taxon>Pseudonocardiales</taxon>
        <taxon>Pseudonocardiaceae</taxon>
        <taxon>Pseudonocardia</taxon>
    </lineage>
</organism>
<dbReference type="SUPFAM" id="SSF46785">
    <property type="entry name" value="Winged helix' DNA-binding domain"/>
    <property type="match status" value="1"/>
</dbReference>
<dbReference type="InterPro" id="IPR036388">
    <property type="entry name" value="WH-like_DNA-bd_sf"/>
</dbReference>
<dbReference type="InterPro" id="IPR036390">
    <property type="entry name" value="WH_DNA-bd_sf"/>
</dbReference>
<dbReference type="PROSITE" id="PS50949">
    <property type="entry name" value="HTH_GNTR"/>
    <property type="match status" value="1"/>
</dbReference>
<dbReference type="InterPro" id="IPR000524">
    <property type="entry name" value="Tscrpt_reg_HTH_GntR"/>
</dbReference>
<dbReference type="Gene3D" id="1.20.120.530">
    <property type="entry name" value="GntR ligand-binding domain-like"/>
    <property type="match status" value="1"/>
</dbReference>
<dbReference type="Gene3D" id="1.10.10.10">
    <property type="entry name" value="Winged helix-like DNA-binding domain superfamily/Winged helix DNA-binding domain"/>
    <property type="match status" value="1"/>
</dbReference>
<reference evidence="5" key="1">
    <citation type="submission" date="2021-04" db="EMBL/GenBank/DDBJ databases">
        <title>Pseudonocardia sp. nov., isolated from sandy soil of mangrove forest.</title>
        <authorList>
            <person name="Zan Z."/>
            <person name="Huang R."/>
            <person name="Liu W."/>
        </authorList>
    </citation>
    <scope>NUCLEOTIDE SEQUENCE</scope>
    <source>
        <strain evidence="5">S2-4</strain>
    </source>
</reference>
<keyword evidence="3" id="KW-0804">Transcription</keyword>
<dbReference type="CDD" id="cd07377">
    <property type="entry name" value="WHTH_GntR"/>
    <property type="match status" value="1"/>
</dbReference>
<feature type="domain" description="HTH gntR-type" evidence="4">
    <location>
        <begin position="17"/>
        <end position="85"/>
    </location>
</feature>
<dbReference type="InterPro" id="IPR011711">
    <property type="entry name" value="GntR_C"/>
</dbReference>
<keyword evidence="2" id="KW-0238">DNA-binding</keyword>
<proteinExistence type="predicted"/>
<evidence type="ECO:0000256" key="2">
    <source>
        <dbReference type="ARBA" id="ARBA00023125"/>
    </source>
</evidence>
<dbReference type="PANTHER" id="PTHR43537">
    <property type="entry name" value="TRANSCRIPTIONAL REGULATOR, GNTR FAMILY"/>
    <property type="match status" value="1"/>
</dbReference>
<comment type="caution">
    <text evidence="5">The sequence shown here is derived from an EMBL/GenBank/DDBJ whole genome shotgun (WGS) entry which is preliminary data.</text>
</comment>
<accession>A0ABT1A3V1</accession>